<keyword evidence="7" id="KW-1185">Reference proteome</keyword>
<gene>
    <name evidence="6" type="ORF">A6V39_01905</name>
</gene>
<keyword evidence="6" id="KW-0808">Transferase</keyword>
<dbReference type="GO" id="GO:0032259">
    <property type="term" value="P:methylation"/>
    <property type="evidence" value="ECO:0007669"/>
    <property type="project" value="UniProtKB-KW"/>
</dbReference>
<dbReference type="GO" id="GO:0004372">
    <property type="term" value="F:glycine hydroxymethyltransferase activity"/>
    <property type="evidence" value="ECO:0007669"/>
    <property type="project" value="InterPro"/>
</dbReference>
<accession>A0A1A9QDL7</accession>
<dbReference type="InterPro" id="IPR049943">
    <property type="entry name" value="Ser_HO-MeTrfase-like"/>
</dbReference>
<evidence type="ECO:0000256" key="2">
    <source>
        <dbReference type="ARBA" id="ARBA00006376"/>
    </source>
</evidence>
<feature type="domain" description="Serine hydroxymethyltransferase-like" evidence="5">
    <location>
        <begin position="8"/>
        <end position="370"/>
    </location>
</feature>
<dbReference type="EMBL" id="LWUJ01000011">
    <property type="protein sequence ID" value="OAL10184.1"/>
    <property type="molecule type" value="Genomic_DNA"/>
</dbReference>
<dbReference type="SUPFAM" id="SSF53383">
    <property type="entry name" value="PLP-dependent transferases"/>
    <property type="match status" value="1"/>
</dbReference>
<dbReference type="GO" id="GO:0030170">
    <property type="term" value="F:pyridoxal phosphate binding"/>
    <property type="evidence" value="ECO:0007669"/>
    <property type="project" value="InterPro"/>
</dbReference>
<dbReference type="PANTHER" id="PTHR11680:SF35">
    <property type="entry name" value="SERINE HYDROXYMETHYLTRANSFERASE 1"/>
    <property type="match status" value="1"/>
</dbReference>
<comment type="cofactor">
    <cofactor evidence="1 4">
        <name>pyridoxal 5'-phosphate</name>
        <dbReference type="ChEBI" id="CHEBI:597326"/>
    </cofactor>
</comment>
<sequence>MSSGFLLRYIRKEQKRQKSTLSLIASENLIYPEALKLASKSLINKYVEGYANKRFYAGCQNIDEVENYAIELAKKLFNCSFANVQPYSGSTANFAIYKALLKPRDIILSLEMSGGGHLTHSSKLSFVSEFYEVHTYSLDEKNLIIDYENLRNKALKLRPKLIIAGASSYPFSLDFERFRKIADEVGAYLLADICHYSAFVITGLHQHCFPHAHVAMFTTHKQLRGGKGAVILWNDPSFPINKAVFPGIQGGLNVMSLIMNTVALEKATTPEFKEYAHKILEIASYLVKKFKQLGVEVIGTETHMLLINTKKSFGLTGKEATNILEQAGLITNQNLLPFDTEAPSVASGIRIGSLTLAALNFTKEELDWLATRIYRLLANNNKEEVKKTKTELLKILSGK</sequence>
<name>A0A1A9QDL7_9MOLU</name>
<dbReference type="Pfam" id="PF00464">
    <property type="entry name" value="SHMT"/>
    <property type="match status" value="1"/>
</dbReference>
<dbReference type="GO" id="GO:0008168">
    <property type="term" value="F:methyltransferase activity"/>
    <property type="evidence" value="ECO:0007669"/>
    <property type="project" value="UniProtKB-KW"/>
</dbReference>
<proteinExistence type="inferred from homology"/>
<dbReference type="GO" id="GO:0035999">
    <property type="term" value="P:tetrahydrofolate interconversion"/>
    <property type="evidence" value="ECO:0007669"/>
    <property type="project" value="InterPro"/>
</dbReference>
<dbReference type="AlphaFoldDB" id="A0A1A9QDL7"/>
<dbReference type="STRING" id="432608.A6V39_01905"/>
<dbReference type="InterPro" id="IPR001085">
    <property type="entry name" value="Ser_HO-MeTrfase"/>
</dbReference>
<dbReference type="NCBIfam" id="NF000586">
    <property type="entry name" value="PRK00011.1"/>
    <property type="match status" value="1"/>
</dbReference>
<reference evidence="7" key="1">
    <citation type="submission" date="2016-04" db="EMBL/GenBank/DDBJ databases">
        <authorList>
            <person name="Quiroz-Castaneda R.E."/>
            <person name="Martinez-Ocampo F."/>
        </authorList>
    </citation>
    <scope>NUCLEOTIDE SEQUENCE [LARGE SCALE GENOMIC DNA]</scope>
    <source>
        <strain evidence="7">INIFAP01</strain>
    </source>
</reference>
<comment type="similarity">
    <text evidence="2">Belongs to the SHMT family.</text>
</comment>
<organism evidence="6 7">
    <name type="scientific">Candidatus Mycoplasma haematobovis</name>
    <dbReference type="NCBI Taxonomy" id="432608"/>
    <lineage>
        <taxon>Bacteria</taxon>
        <taxon>Bacillati</taxon>
        <taxon>Mycoplasmatota</taxon>
        <taxon>Mollicutes</taxon>
        <taxon>Mycoplasmataceae</taxon>
        <taxon>Mycoplasma</taxon>
    </lineage>
</organism>
<dbReference type="InterPro" id="IPR015424">
    <property type="entry name" value="PyrdxlP-dep_Trfase"/>
</dbReference>
<dbReference type="GO" id="GO:0005829">
    <property type="term" value="C:cytosol"/>
    <property type="evidence" value="ECO:0007669"/>
    <property type="project" value="TreeGrafter"/>
</dbReference>
<feature type="modified residue" description="N6-(pyridoxal phosphate)lysine" evidence="4">
    <location>
        <position position="221"/>
    </location>
</feature>
<dbReference type="PANTHER" id="PTHR11680">
    <property type="entry name" value="SERINE HYDROXYMETHYLTRANSFERASE"/>
    <property type="match status" value="1"/>
</dbReference>
<dbReference type="Gene3D" id="3.90.1150.10">
    <property type="entry name" value="Aspartate Aminotransferase, domain 1"/>
    <property type="match status" value="1"/>
</dbReference>
<dbReference type="GO" id="GO:0019264">
    <property type="term" value="P:glycine biosynthetic process from serine"/>
    <property type="evidence" value="ECO:0007669"/>
    <property type="project" value="InterPro"/>
</dbReference>
<dbReference type="Gene3D" id="3.40.640.10">
    <property type="entry name" value="Type I PLP-dependent aspartate aminotransferase-like (Major domain)"/>
    <property type="match status" value="1"/>
</dbReference>
<dbReference type="Proteomes" id="UP000077623">
    <property type="component" value="Unassembled WGS sequence"/>
</dbReference>
<comment type="caution">
    <text evidence="6">The sequence shown here is derived from an EMBL/GenBank/DDBJ whole genome shotgun (WGS) entry which is preliminary data.</text>
</comment>
<dbReference type="InterPro" id="IPR039429">
    <property type="entry name" value="SHMT-like_dom"/>
</dbReference>
<evidence type="ECO:0000313" key="6">
    <source>
        <dbReference type="EMBL" id="OAL10184.1"/>
    </source>
</evidence>
<protein>
    <submittedName>
        <fullName evidence="6">Serine hydroxymethyltransferase</fullName>
    </submittedName>
</protein>
<keyword evidence="6" id="KW-0489">Methyltransferase</keyword>
<evidence type="ECO:0000256" key="1">
    <source>
        <dbReference type="ARBA" id="ARBA00001933"/>
    </source>
</evidence>
<evidence type="ECO:0000313" key="7">
    <source>
        <dbReference type="Proteomes" id="UP000077623"/>
    </source>
</evidence>
<dbReference type="RefSeq" id="WP_187150033.1">
    <property type="nucleotide sequence ID" value="NZ_LWUJ01000011.1"/>
</dbReference>
<dbReference type="InterPro" id="IPR015422">
    <property type="entry name" value="PyrdxlP-dep_Trfase_small"/>
</dbReference>
<dbReference type="InterPro" id="IPR015421">
    <property type="entry name" value="PyrdxlP-dep_Trfase_major"/>
</dbReference>
<evidence type="ECO:0000256" key="3">
    <source>
        <dbReference type="ARBA" id="ARBA00022898"/>
    </source>
</evidence>
<evidence type="ECO:0000256" key="4">
    <source>
        <dbReference type="PIRSR" id="PIRSR000412-50"/>
    </source>
</evidence>
<dbReference type="PIRSF" id="PIRSF000412">
    <property type="entry name" value="SHMT"/>
    <property type="match status" value="1"/>
</dbReference>
<dbReference type="CDD" id="cd00378">
    <property type="entry name" value="SHMT"/>
    <property type="match status" value="1"/>
</dbReference>
<keyword evidence="3 4" id="KW-0663">Pyridoxal phosphate</keyword>
<evidence type="ECO:0000259" key="5">
    <source>
        <dbReference type="Pfam" id="PF00464"/>
    </source>
</evidence>